<name>A0A0G4PDV6_PENC3</name>
<feature type="region of interest" description="Disordered" evidence="1">
    <location>
        <begin position="1"/>
        <end position="44"/>
    </location>
</feature>
<organism evidence="2 3">
    <name type="scientific">Penicillium camemberti (strain FM 013)</name>
    <dbReference type="NCBI Taxonomy" id="1429867"/>
    <lineage>
        <taxon>Eukaryota</taxon>
        <taxon>Fungi</taxon>
        <taxon>Dikarya</taxon>
        <taxon>Ascomycota</taxon>
        <taxon>Pezizomycotina</taxon>
        <taxon>Eurotiomycetes</taxon>
        <taxon>Eurotiomycetidae</taxon>
        <taxon>Eurotiales</taxon>
        <taxon>Aspergillaceae</taxon>
        <taxon>Penicillium</taxon>
    </lineage>
</organism>
<sequence length="562" mass="64092">MNRPRRAAAAKPVGHYAATSPAKKRKASDSASASANKKGKQKAQPMVDAIGLPMPGPVAAPAVAIPVITPTPLDPAALALDLNKSYEGQIAPPIRPKRQPRWQQPATKPIMFMQDTPIGWNSDEPDLDPDDVDAQIARCRERIGDNIMTREFDLKLRNFLLEQQRRNAMMALEPAGLSWPVVQRLESLQGMLGWLQGQNDEYELVANVTNIMAAYRAGQLRWNPGLVTYWSRGTQLCHPRPFRWDEFDIINAQYAGHTGFWVEGLDGPGPVPQMLHWAATPRTGGGHYVSHMKISVQLPDGTFTAVAGGFNPLLPSMPVNFEFMDDTGASIMQLNQSDLQYLLSINRDPQAILPPLPPLLGLSDIRLADGTINYNICRRFEVNMWDPTTRNYLSNLWHPVQAIILNDNNRPQQLRLNGPWARHRMFAASAPDGSGYTYFSDVHPASSMIVPAQEERQQEERRQEERQQEERQQEERQQEERQQEERRQEERRQEERQQEEEQQEEQEEEEEEQEEQEEEEQTEQEQTEQAPDREGLLFFKCNVANILRSTIYLSFTLVLLDC</sequence>
<dbReference type="Proteomes" id="UP000053732">
    <property type="component" value="Unassembled WGS sequence"/>
</dbReference>
<dbReference type="PANTHER" id="PTHR14383">
    <property type="entry name" value="SWAP-70 RECOMBINASE"/>
    <property type="match status" value="1"/>
</dbReference>
<dbReference type="EMBL" id="HG793145">
    <property type="protein sequence ID" value="CRL24513.1"/>
    <property type="molecule type" value="Genomic_DNA"/>
</dbReference>
<accession>A0A0G4PDV6</accession>
<protein>
    <submittedName>
        <fullName evidence="2">Str. FM013</fullName>
    </submittedName>
</protein>
<dbReference type="PANTHER" id="PTHR14383:SF5">
    <property type="entry name" value="RUN DOMAIN-CONTAINING PROTEIN"/>
    <property type="match status" value="1"/>
</dbReference>
<evidence type="ECO:0000313" key="3">
    <source>
        <dbReference type="Proteomes" id="UP000053732"/>
    </source>
</evidence>
<gene>
    <name evidence="2" type="ORF">PCAMFM013_S012g000122</name>
</gene>
<feature type="compositionally biased region" description="Acidic residues" evidence="1">
    <location>
        <begin position="497"/>
        <end position="526"/>
    </location>
</feature>
<keyword evidence="3" id="KW-1185">Reference proteome</keyword>
<feature type="compositionally biased region" description="Basic and acidic residues" evidence="1">
    <location>
        <begin position="453"/>
        <end position="496"/>
    </location>
</feature>
<feature type="region of interest" description="Disordered" evidence="1">
    <location>
        <begin position="452"/>
        <end position="533"/>
    </location>
</feature>
<dbReference type="AlphaFoldDB" id="A0A0G4PDV6"/>
<evidence type="ECO:0000313" key="2">
    <source>
        <dbReference type="EMBL" id="CRL24513.1"/>
    </source>
</evidence>
<proteinExistence type="predicted"/>
<reference evidence="2 3" key="1">
    <citation type="journal article" date="2014" name="Nat. Commun.">
        <title>Multiple recent horizontal transfers of a large genomic region in cheese making fungi.</title>
        <authorList>
            <person name="Cheeseman K."/>
            <person name="Ropars J."/>
            <person name="Renault P."/>
            <person name="Dupont J."/>
            <person name="Gouzy J."/>
            <person name="Branca A."/>
            <person name="Abraham A.L."/>
            <person name="Ceppi M."/>
            <person name="Conseiller E."/>
            <person name="Debuchy R."/>
            <person name="Malagnac F."/>
            <person name="Goarin A."/>
            <person name="Silar P."/>
            <person name="Lacoste S."/>
            <person name="Sallet E."/>
            <person name="Bensimon A."/>
            <person name="Giraud T."/>
            <person name="Brygoo Y."/>
        </authorList>
    </citation>
    <scope>NUCLEOTIDE SEQUENCE [LARGE SCALE GENOMIC DNA]</scope>
    <source>
        <strain evidence="3">FM 013</strain>
    </source>
</reference>
<dbReference type="STRING" id="1429867.A0A0G4PDV6"/>
<evidence type="ECO:0000256" key="1">
    <source>
        <dbReference type="SAM" id="MobiDB-lite"/>
    </source>
</evidence>